<dbReference type="AlphaFoldDB" id="A0A1B0BSL3"/>
<dbReference type="Proteomes" id="UP000092460">
    <property type="component" value="Unassembled WGS sequence"/>
</dbReference>
<evidence type="ECO:0000313" key="1">
    <source>
        <dbReference type="EnsemblMetazoa" id="GPPI039304-PA"/>
    </source>
</evidence>
<reference evidence="2" key="1">
    <citation type="submission" date="2015-01" db="EMBL/GenBank/DDBJ databases">
        <authorList>
            <person name="Aksoy S."/>
            <person name="Warren W."/>
            <person name="Wilson R.K."/>
        </authorList>
    </citation>
    <scope>NUCLEOTIDE SEQUENCE [LARGE SCALE GENOMIC DNA]</scope>
    <source>
        <strain evidence="2">IAEA</strain>
    </source>
</reference>
<dbReference type="VEuPathDB" id="VectorBase:GPPI039304"/>
<keyword evidence="2" id="KW-1185">Reference proteome</keyword>
<protein>
    <submittedName>
        <fullName evidence="1">Uncharacterized protein</fullName>
    </submittedName>
</protein>
<organism evidence="1 2">
    <name type="scientific">Glossina palpalis gambiensis</name>
    <dbReference type="NCBI Taxonomy" id="67801"/>
    <lineage>
        <taxon>Eukaryota</taxon>
        <taxon>Metazoa</taxon>
        <taxon>Ecdysozoa</taxon>
        <taxon>Arthropoda</taxon>
        <taxon>Hexapoda</taxon>
        <taxon>Insecta</taxon>
        <taxon>Pterygota</taxon>
        <taxon>Neoptera</taxon>
        <taxon>Endopterygota</taxon>
        <taxon>Diptera</taxon>
        <taxon>Brachycera</taxon>
        <taxon>Muscomorpha</taxon>
        <taxon>Hippoboscoidea</taxon>
        <taxon>Glossinidae</taxon>
        <taxon>Glossina</taxon>
    </lineage>
</organism>
<reference evidence="1" key="2">
    <citation type="submission" date="2020-05" db="UniProtKB">
        <authorList>
            <consortium name="EnsemblMetazoa"/>
        </authorList>
    </citation>
    <scope>IDENTIFICATION</scope>
    <source>
        <strain evidence="1">IAEA</strain>
    </source>
</reference>
<proteinExistence type="predicted"/>
<dbReference type="EnsemblMetazoa" id="GPPI039304-RA">
    <property type="protein sequence ID" value="GPPI039304-PA"/>
    <property type="gene ID" value="GPPI039304"/>
</dbReference>
<dbReference type="EMBL" id="JXJN01019755">
    <property type="status" value="NOT_ANNOTATED_CDS"/>
    <property type="molecule type" value="Genomic_DNA"/>
</dbReference>
<name>A0A1B0BSL3_9MUSC</name>
<accession>A0A1B0BSL3</accession>
<evidence type="ECO:0000313" key="2">
    <source>
        <dbReference type="Proteomes" id="UP000092460"/>
    </source>
</evidence>
<sequence length="118" mass="13883">MIVDVDDDDDDDDDDSEILIKGIIYYNIYACMFIKSIKEFRRFCVAFLTKERKSEGELFKDLCNRHKLEIKVEIKIRVEMEKDYNSQCFCVESATKSIKLSLHSLWKLRNTGVTTETP</sequence>